<keyword evidence="3" id="KW-1185">Reference proteome</keyword>
<gene>
    <name evidence="2" type="ordered locus">DMR_33780</name>
</gene>
<name>C4XKC9_SOLM1</name>
<dbReference type="Proteomes" id="UP000009071">
    <property type="component" value="Chromosome"/>
</dbReference>
<protein>
    <recommendedName>
        <fullName evidence="4">DUF4168 domain-containing protein</fullName>
    </recommendedName>
</protein>
<dbReference type="HOGENOM" id="CLU_2192812_0_0_7"/>
<sequence length="108" mass="11477">MKAVRAAVILTVLALAAALPAHGASKDDVVKFYQGYLELVSASNFVALSRDTPDAYDAKFDEVAKSAGFESSADALSAAEAYAADSQVAALKQSVADMILQQYRPYRE</sequence>
<accession>C4XKC9</accession>
<feature type="signal peptide" evidence="1">
    <location>
        <begin position="1"/>
        <end position="23"/>
    </location>
</feature>
<evidence type="ECO:0000313" key="3">
    <source>
        <dbReference type="Proteomes" id="UP000009071"/>
    </source>
</evidence>
<dbReference type="AlphaFoldDB" id="C4XKC9"/>
<feature type="chain" id="PRO_5002944218" description="DUF4168 domain-containing protein" evidence="1">
    <location>
        <begin position="24"/>
        <end position="108"/>
    </location>
</feature>
<dbReference type="EMBL" id="AP010904">
    <property type="protein sequence ID" value="BAH76869.1"/>
    <property type="molecule type" value="Genomic_DNA"/>
</dbReference>
<organism evidence="2 3">
    <name type="scientific">Solidesulfovibrio magneticus (strain ATCC 700980 / DSM 13731 / RS-1)</name>
    <name type="common">Desulfovibrio magneticus</name>
    <dbReference type="NCBI Taxonomy" id="573370"/>
    <lineage>
        <taxon>Bacteria</taxon>
        <taxon>Pseudomonadati</taxon>
        <taxon>Thermodesulfobacteriota</taxon>
        <taxon>Desulfovibrionia</taxon>
        <taxon>Desulfovibrionales</taxon>
        <taxon>Desulfovibrionaceae</taxon>
        <taxon>Solidesulfovibrio</taxon>
    </lineage>
</organism>
<reference evidence="2 3" key="1">
    <citation type="journal article" date="2009" name="Genome Res.">
        <title>Whole genome sequence of Desulfovibrio magneticus strain RS-1 revealed common gene clusters in magnetotactic bacteria.</title>
        <authorList>
            <person name="Nakazawa H."/>
            <person name="Arakaki A."/>
            <person name="Narita-Yamada S."/>
            <person name="Yashiro I."/>
            <person name="Jinno K."/>
            <person name="Aoki N."/>
            <person name="Tsuruyama A."/>
            <person name="Okamura Y."/>
            <person name="Tanikawa S."/>
            <person name="Fujita N."/>
            <person name="Takeyama H."/>
            <person name="Matsunaga T."/>
        </authorList>
    </citation>
    <scope>NUCLEOTIDE SEQUENCE [LARGE SCALE GENOMIC DNA]</scope>
    <source>
        <strain evidence="3">ATCC 700980 / DSM 13731 / RS-1</strain>
    </source>
</reference>
<keyword evidence="1" id="KW-0732">Signal</keyword>
<dbReference type="KEGG" id="dma:DMR_33780"/>
<dbReference type="OrthoDB" id="5460502at2"/>
<evidence type="ECO:0000313" key="2">
    <source>
        <dbReference type="EMBL" id="BAH76869.1"/>
    </source>
</evidence>
<proteinExistence type="predicted"/>
<evidence type="ECO:0000256" key="1">
    <source>
        <dbReference type="SAM" id="SignalP"/>
    </source>
</evidence>
<evidence type="ECO:0008006" key="4">
    <source>
        <dbReference type="Google" id="ProtNLM"/>
    </source>
</evidence>
<dbReference type="RefSeq" id="WP_015862018.1">
    <property type="nucleotide sequence ID" value="NC_012796.1"/>
</dbReference>
<dbReference type="STRING" id="573370.DMR_33780"/>